<dbReference type="GO" id="GO:0032039">
    <property type="term" value="C:integrator complex"/>
    <property type="evidence" value="ECO:0007669"/>
    <property type="project" value="TreeGrafter"/>
</dbReference>
<dbReference type="Proteomes" id="UP000015104">
    <property type="component" value="Unassembled WGS sequence"/>
</dbReference>
<dbReference type="AlphaFoldDB" id="T1K2X1"/>
<dbReference type="InterPro" id="IPR036465">
    <property type="entry name" value="vWFA_dom_sf"/>
</dbReference>
<feature type="compositionally biased region" description="Low complexity" evidence="1">
    <location>
        <begin position="281"/>
        <end position="296"/>
    </location>
</feature>
<evidence type="ECO:0000259" key="2">
    <source>
        <dbReference type="PROSITE" id="PS50234"/>
    </source>
</evidence>
<gene>
    <name evidence="3" type="primary">107359743</name>
</gene>
<dbReference type="STRING" id="32264.T1K2X1"/>
<dbReference type="EnsemblMetazoa" id="tetur04g06600.1">
    <property type="protein sequence ID" value="tetur04g06600.1"/>
    <property type="gene ID" value="tetur04g06600"/>
</dbReference>
<dbReference type="InterPro" id="IPR002035">
    <property type="entry name" value="VWF_A"/>
</dbReference>
<feature type="compositionally biased region" description="Pro residues" evidence="1">
    <location>
        <begin position="730"/>
        <end position="740"/>
    </location>
</feature>
<dbReference type="EMBL" id="CAEY01001369">
    <property type="status" value="NOT_ANNOTATED_CDS"/>
    <property type="molecule type" value="Genomic_DNA"/>
</dbReference>
<evidence type="ECO:0000313" key="4">
    <source>
        <dbReference type="Proteomes" id="UP000015104"/>
    </source>
</evidence>
<dbReference type="OMA" id="LNQNHYG"/>
<dbReference type="KEGG" id="tut:107359743"/>
<dbReference type="Pfam" id="PF13519">
    <property type="entry name" value="VWA_2"/>
    <property type="match status" value="1"/>
</dbReference>
<sequence length="977" mass="109151">MTIIVFLIDTSASMNQRTYMGARPTLLDVAKDSVEKFLKIRQRDAASRQDRYMLLTFDEYPSNIKAGWKENHNVFMNELKNLTASGMTLLGPAIKNCFDLLNLNRMQTGIDTYGQGRSPFFLESSIIIAITDGGKLTSGVGVQEELNLPMNCNVPGAELTKEPFRWDQRLYALVLRLTGTPPTDHLSNGPPGMVPSDNSPIDAMCEVTGGRSYSISSQRSLMQCLESVVQKIQGGVVIQFEKFGPDPPPISQEEDNSDETTQELPKHGQGVPNGFVVNYKNSNNNQTLNASNSSQSGKSPWHSTRKLIYVHRSAQRGYSTGFWPIPESFWPDLNAPSLPPRSCHPVIKFTCSSSDPMVIDNLPFDKYELETSPLTQYILSRKQPHVAWQCFVANSHKSSDHPLGYPFGYLKASTNLSCVNLFVLPYNYPVLLPLLDELFKIHHLKPTREWKAQFDAYLKNIPLYYAGPLKRALQKMGGPNLVPDNMENCLSYSVLNLLKRLKNQAKVEFDKLIATVGTGKPATPTTIKVPNMSSKKISDIVNSDPCLKSRLNGLRAEINDFQGFSMRIRDKTREAKPQCYRNPYDISRNQIIDQIHRMRNNFLQPPRLIKYQDEDQMHSLPVSQMGNYQEYLKRMPNPLRELESAPVRQHMFGNPFKIDKGRALGMIDEADIDLVGGNSPVRSPKRPIDSPNKTGSPSLRVKRRPGPLSKELAVQYMSNHKSFRSLSTPPSSPLSTPPNSPLSSATDTSFSSLPSSPASANQSPSSPSASVIPPNSSTTNNSTNNTNDSNNIHNVQLTEPPEIEVVNNVDDDVEIVKVPDPEVIIVNTVNEGTSETLNRLKNSIENSKDISSNNTLHNNNHSDSLCNGLSNSSSNSYLNNYRWKLSPEQVELKREVCRSVRKPGKNFKPILSQLSSCNGPFRDYLAKEIIAEATRFKRKTLIEVVQKFISEPNASLSSAFLANTEHPITQSRSNDYE</sequence>
<evidence type="ECO:0000256" key="1">
    <source>
        <dbReference type="SAM" id="MobiDB-lite"/>
    </source>
</evidence>
<proteinExistence type="predicted"/>
<dbReference type="FunFam" id="3.40.50.410:FF:000010">
    <property type="entry name" value="Integrator complex subunit 6 like"/>
    <property type="match status" value="1"/>
</dbReference>
<protein>
    <recommendedName>
        <fullName evidence="2">VWFA domain-containing protein</fullName>
    </recommendedName>
</protein>
<feature type="domain" description="VWFA" evidence="2">
    <location>
        <begin position="3"/>
        <end position="133"/>
    </location>
</feature>
<feature type="region of interest" description="Disordered" evidence="1">
    <location>
        <begin position="242"/>
        <end position="301"/>
    </location>
</feature>
<feature type="region of interest" description="Disordered" evidence="1">
    <location>
        <begin position="675"/>
        <end position="707"/>
    </location>
</feature>
<feature type="compositionally biased region" description="Acidic residues" evidence="1">
    <location>
        <begin position="252"/>
        <end position="261"/>
    </location>
</feature>
<dbReference type="CDD" id="cd00198">
    <property type="entry name" value="vWFA"/>
    <property type="match status" value="1"/>
</dbReference>
<dbReference type="eggNOG" id="KOG3768">
    <property type="taxonomic scope" value="Eukaryota"/>
</dbReference>
<name>T1K2X1_TETUR</name>
<dbReference type="Gene3D" id="3.40.50.410">
    <property type="entry name" value="von Willebrand factor, type A domain"/>
    <property type="match status" value="1"/>
</dbReference>
<dbReference type="OrthoDB" id="9449012at2759"/>
<dbReference type="InterPro" id="IPR029307">
    <property type="entry name" value="INT_SG_DDX_CT_C"/>
</dbReference>
<dbReference type="GO" id="GO:0034472">
    <property type="term" value="P:snRNA 3'-end processing"/>
    <property type="evidence" value="ECO:0007669"/>
    <property type="project" value="TreeGrafter"/>
</dbReference>
<dbReference type="PROSITE" id="PS50234">
    <property type="entry name" value="VWFA"/>
    <property type="match status" value="1"/>
</dbReference>
<dbReference type="Pfam" id="PF15300">
    <property type="entry name" value="INT_SG_DDX_CT_C"/>
    <property type="match status" value="1"/>
</dbReference>
<dbReference type="InterPro" id="IPR057413">
    <property type="entry name" value="Beta-barrel_INTS6"/>
</dbReference>
<feature type="region of interest" description="Disordered" evidence="1">
    <location>
        <begin position="721"/>
        <end position="803"/>
    </location>
</feature>
<dbReference type="PANTHER" id="PTHR12957">
    <property type="entry name" value="DEAD/H BOX POLYPEPTIDE 26/DICE1-RELATED"/>
    <property type="match status" value="1"/>
</dbReference>
<evidence type="ECO:0000313" key="3">
    <source>
        <dbReference type="EnsemblMetazoa" id="tetur04g06600.1"/>
    </source>
</evidence>
<dbReference type="HOGENOM" id="CLU_006789_0_0_1"/>
<reference evidence="4" key="1">
    <citation type="submission" date="2011-08" db="EMBL/GenBank/DDBJ databases">
        <authorList>
            <person name="Rombauts S."/>
        </authorList>
    </citation>
    <scope>NUCLEOTIDE SEQUENCE</scope>
    <source>
        <strain evidence="4">London</strain>
    </source>
</reference>
<dbReference type="PANTHER" id="PTHR12957:SF2">
    <property type="entry name" value="INTEGRATOR COMPLEX SUBUNIT 6"/>
    <property type="match status" value="1"/>
</dbReference>
<dbReference type="SUPFAM" id="SSF53300">
    <property type="entry name" value="vWA-like"/>
    <property type="match status" value="1"/>
</dbReference>
<accession>T1K2X1</accession>
<keyword evidence="4" id="KW-1185">Reference proteome</keyword>
<organism evidence="3 4">
    <name type="scientific">Tetranychus urticae</name>
    <name type="common">Two-spotted spider mite</name>
    <dbReference type="NCBI Taxonomy" id="32264"/>
    <lineage>
        <taxon>Eukaryota</taxon>
        <taxon>Metazoa</taxon>
        <taxon>Ecdysozoa</taxon>
        <taxon>Arthropoda</taxon>
        <taxon>Chelicerata</taxon>
        <taxon>Arachnida</taxon>
        <taxon>Acari</taxon>
        <taxon>Acariformes</taxon>
        <taxon>Trombidiformes</taxon>
        <taxon>Prostigmata</taxon>
        <taxon>Eleutherengona</taxon>
        <taxon>Raphignathae</taxon>
        <taxon>Tetranychoidea</taxon>
        <taxon>Tetranychidae</taxon>
        <taxon>Tetranychus</taxon>
    </lineage>
</organism>
<dbReference type="Pfam" id="PF25462">
    <property type="entry name" value="Beta-barrel_INTS6"/>
    <property type="match status" value="1"/>
</dbReference>
<feature type="compositionally biased region" description="Low complexity" evidence="1">
    <location>
        <begin position="741"/>
        <end position="791"/>
    </location>
</feature>
<reference evidence="3" key="2">
    <citation type="submission" date="2015-06" db="UniProtKB">
        <authorList>
            <consortium name="EnsemblMetazoa"/>
        </authorList>
    </citation>
    <scope>IDENTIFICATION</scope>
</reference>
<dbReference type="InterPro" id="IPR051113">
    <property type="entry name" value="Integrator_subunit6"/>
</dbReference>